<dbReference type="Proteomes" id="UP000053593">
    <property type="component" value="Unassembled WGS sequence"/>
</dbReference>
<keyword evidence="2" id="KW-1185">Reference proteome</keyword>
<dbReference type="EMBL" id="KN834850">
    <property type="protein sequence ID" value="KIK52003.1"/>
    <property type="molecule type" value="Genomic_DNA"/>
</dbReference>
<dbReference type="AlphaFoldDB" id="A0A0D0CB13"/>
<name>A0A0D0CB13_9AGAR</name>
<evidence type="ECO:0000313" key="2">
    <source>
        <dbReference type="Proteomes" id="UP000053593"/>
    </source>
</evidence>
<organism evidence="1 2">
    <name type="scientific">Collybiopsis luxurians FD-317 M1</name>
    <dbReference type="NCBI Taxonomy" id="944289"/>
    <lineage>
        <taxon>Eukaryota</taxon>
        <taxon>Fungi</taxon>
        <taxon>Dikarya</taxon>
        <taxon>Basidiomycota</taxon>
        <taxon>Agaricomycotina</taxon>
        <taxon>Agaricomycetes</taxon>
        <taxon>Agaricomycetidae</taxon>
        <taxon>Agaricales</taxon>
        <taxon>Marasmiineae</taxon>
        <taxon>Omphalotaceae</taxon>
        <taxon>Collybiopsis</taxon>
        <taxon>Collybiopsis luxurians</taxon>
    </lineage>
</organism>
<dbReference type="HOGENOM" id="CLU_2333816_0_0_1"/>
<accession>A0A0D0CB13</accession>
<proteinExistence type="predicted"/>
<gene>
    <name evidence="1" type="ORF">GYMLUDRAFT_375475</name>
</gene>
<reference evidence="1 2" key="1">
    <citation type="submission" date="2014-04" db="EMBL/GenBank/DDBJ databases">
        <title>Evolutionary Origins and Diversification of the Mycorrhizal Mutualists.</title>
        <authorList>
            <consortium name="DOE Joint Genome Institute"/>
            <consortium name="Mycorrhizal Genomics Consortium"/>
            <person name="Kohler A."/>
            <person name="Kuo A."/>
            <person name="Nagy L.G."/>
            <person name="Floudas D."/>
            <person name="Copeland A."/>
            <person name="Barry K.W."/>
            <person name="Cichocki N."/>
            <person name="Veneault-Fourrey C."/>
            <person name="LaButti K."/>
            <person name="Lindquist E.A."/>
            <person name="Lipzen A."/>
            <person name="Lundell T."/>
            <person name="Morin E."/>
            <person name="Murat C."/>
            <person name="Riley R."/>
            <person name="Ohm R."/>
            <person name="Sun H."/>
            <person name="Tunlid A."/>
            <person name="Henrissat B."/>
            <person name="Grigoriev I.V."/>
            <person name="Hibbett D.S."/>
            <person name="Martin F."/>
        </authorList>
    </citation>
    <scope>NUCLEOTIDE SEQUENCE [LARGE SCALE GENOMIC DNA]</scope>
    <source>
        <strain evidence="1 2">FD-317 M1</strain>
    </source>
</reference>
<protein>
    <submittedName>
        <fullName evidence="1">Uncharacterized protein</fullName>
    </submittedName>
</protein>
<evidence type="ECO:0000313" key="1">
    <source>
        <dbReference type="EMBL" id="KIK52003.1"/>
    </source>
</evidence>
<sequence>MQSRQSGPAPGSCNGLRIRSAFRSHHAACYKLIYSSTHLYHLLFPILPQRTEQQRRQWNPRRRVLTPRHWISIQQIEPEDLDRPHDIFFFGICVSDKA</sequence>